<keyword evidence="7" id="KW-0407">Ion channel</keyword>
<evidence type="ECO:0000256" key="6">
    <source>
        <dbReference type="ARBA" id="ARBA00023136"/>
    </source>
</evidence>
<feature type="transmembrane region" description="Helical" evidence="8">
    <location>
        <begin position="296"/>
        <end position="318"/>
    </location>
</feature>
<dbReference type="PANTHER" id="PTHR10117">
    <property type="entry name" value="TRANSIENT RECEPTOR POTENTIAL CHANNEL"/>
    <property type="match status" value="1"/>
</dbReference>
<organism evidence="11 12">
    <name type="scientific">Saccoglossus kowalevskii</name>
    <name type="common">Acorn worm</name>
    <dbReference type="NCBI Taxonomy" id="10224"/>
    <lineage>
        <taxon>Eukaryota</taxon>
        <taxon>Metazoa</taxon>
        <taxon>Hemichordata</taxon>
        <taxon>Enteropneusta</taxon>
        <taxon>Harrimaniidae</taxon>
        <taxon>Saccoglossus</taxon>
    </lineage>
</organism>
<evidence type="ECO:0000256" key="9">
    <source>
        <dbReference type="SAM" id="SignalP"/>
    </source>
</evidence>
<dbReference type="Pfam" id="PF00520">
    <property type="entry name" value="Ion_trans"/>
    <property type="match status" value="2"/>
</dbReference>
<dbReference type="PANTHER" id="PTHR10117:SF54">
    <property type="entry name" value="TRANSIENT RECEPTOR POTENTIAL-GAMMA PROTEIN"/>
    <property type="match status" value="1"/>
</dbReference>
<name>A0ABM0M1H5_SACKO</name>
<feature type="signal peptide" evidence="9">
    <location>
        <begin position="1"/>
        <end position="16"/>
    </location>
</feature>
<keyword evidence="4 8" id="KW-1133">Transmembrane helix</keyword>
<feature type="domain" description="Ion transport" evidence="10">
    <location>
        <begin position="49"/>
        <end position="107"/>
    </location>
</feature>
<dbReference type="Proteomes" id="UP000694865">
    <property type="component" value="Unplaced"/>
</dbReference>
<keyword evidence="3 8" id="KW-0812">Transmembrane</keyword>
<sequence length="630" mass="72653">MSYMTFLVLLFATTIAENNAAADCTALHTDKKDVLKCLKVAELAQQQRGPPPSILEWIIVLWIVGMTWREIKELWSGGIAAYLRDPYNFIDWSQLALYWAVIALRIVAYLQVNDYIPNFATADGSIISVSKRQTTDDFVRQQHNGTRVFTEEQIASIASDIIRNLSSEMQISHERLEESIITLGNAIGQIITPETLSNVTTTQDNDIDFEFSFLDDWYDEIWWQEDSFFHEFQDDLSYIIPRSQWNQWDPTLIANCIFAVANVLSVLRILRLTVISQKIGPMQITLQKIVLDIFKFLFIFFCAWTAFSLGLTQIYWSYNAEAEVQCYQTPNATDCDKQPFGSVVSSMATLFWSLFDLTDLTDLNVKADHQSSEGFGRFLYAMYMIIAVIVLLNLLIAIMSNTYSKVQDNADIEWKFYRAEMWVGYFQEGGTLPVPFNIIPSPKSAFYFLKSIFCCTPCRRNPKKTVHQLVERYFARRQYVNRHHDSNPLTLSEFKEFRDEMTSFRKNVQDITTDVMNRISQLEGSLQKTGSVPLPAYDVSKVNEDGYTKSRYKTLKQRMVEQKLQIMGAESTPENIRHRNPKDLHSETTSIHTISHDTMARFSQAGQFGTQLGIRNPIFNEDDIELEIRQ</sequence>
<dbReference type="Gene3D" id="1.10.287.70">
    <property type="match status" value="1"/>
</dbReference>
<evidence type="ECO:0000256" key="1">
    <source>
        <dbReference type="ARBA" id="ARBA00004141"/>
    </source>
</evidence>
<protein>
    <submittedName>
        <fullName evidence="12">Short transient receptor potential channel 4-like</fullName>
    </submittedName>
</protein>
<keyword evidence="9" id="KW-0732">Signal</keyword>
<gene>
    <name evidence="12" type="primary">LOC100376101</name>
</gene>
<feature type="transmembrane region" description="Helical" evidence="8">
    <location>
        <begin position="378"/>
        <end position="399"/>
    </location>
</feature>
<evidence type="ECO:0000256" key="2">
    <source>
        <dbReference type="ARBA" id="ARBA00022448"/>
    </source>
</evidence>
<feature type="transmembrane region" description="Helical" evidence="8">
    <location>
        <begin position="252"/>
        <end position="275"/>
    </location>
</feature>
<feature type="chain" id="PRO_5046647710" evidence="9">
    <location>
        <begin position="17"/>
        <end position="630"/>
    </location>
</feature>
<evidence type="ECO:0000256" key="7">
    <source>
        <dbReference type="ARBA" id="ARBA00023303"/>
    </source>
</evidence>
<evidence type="ECO:0000259" key="10">
    <source>
        <dbReference type="Pfam" id="PF00520"/>
    </source>
</evidence>
<accession>A0ABM0M1H5</accession>
<evidence type="ECO:0000256" key="8">
    <source>
        <dbReference type="SAM" id="Phobius"/>
    </source>
</evidence>
<feature type="domain" description="Ion transport" evidence="10">
    <location>
        <begin position="256"/>
        <end position="410"/>
    </location>
</feature>
<dbReference type="PRINTS" id="PR01097">
    <property type="entry name" value="TRNSRECEPTRP"/>
</dbReference>
<proteinExistence type="predicted"/>
<comment type="subcellular location">
    <subcellularLocation>
        <location evidence="1">Membrane</location>
        <topology evidence="1">Multi-pass membrane protein</topology>
    </subcellularLocation>
</comment>
<keyword evidence="6 8" id="KW-0472">Membrane</keyword>
<dbReference type="RefSeq" id="XP_006813866.1">
    <property type="nucleotide sequence ID" value="XM_006813803.1"/>
</dbReference>
<dbReference type="InterPro" id="IPR005821">
    <property type="entry name" value="Ion_trans_dom"/>
</dbReference>
<evidence type="ECO:0000256" key="5">
    <source>
        <dbReference type="ARBA" id="ARBA00023065"/>
    </source>
</evidence>
<evidence type="ECO:0000313" key="11">
    <source>
        <dbReference type="Proteomes" id="UP000694865"/>
    </source>
</evidence>
<keyword evidence="11" id="KW-1185">Reference proteome</keyword>
<evidence type="ECO:0000256" key="4">
    <source>
        <dbReference type="ARBA" id="ARBA00022989"/>
    </source>
</evidence>
<keyword evidence="5" id="KW-0406">Ion transport</keyword>
<keyword evidence="2" id="KW-0813">Transport</keyword>
<evidence type="ECO:0000313" key="12">
    <source>
        <dbReference type="RefSeq" id="XP_006813866.1"/>
    </source>
</evidence>
<reference evidence="12" key="1">
    <citation type="submission" date="2025-08" db="UniProtKB">
        <authorList>
            <consortium name="RefSeq"/>
        </authorList>
    </citation>
    <scope>IDENTIFICATION</scope>
    <source>
        <tissue evidence="12">Testes</tissue>
    </source>
</reference>
<dbReference type="InterPro" id="IPR002153">
    <property type="entry name" value="TRPC_channel"/>
</dbReference>
<evidence type="ECO:0000256" key="3">
    <source>
        <dbReference type="ARBA" id="ARBA00022692"/>
    </source>
</evidence>
<dbReference type="GeneID" id="100376101"/>